<evidence type="ECO:0000313" key="26">
    <source>
        <dbReference type="Proteomes" id="UP000590225"/>
    </source>
</evidence>
<keyword evidence="15" id="KW-0411">Iron-sulfur</keyword>
<dbReference type="Proteomes" id="UP000573001">
    <property type="component" value="Unassembled WGS sequence"/>
</dbReference>
<evidence type="ECO:0000259" key="22">
    <source>
        <dbReference type="PROSITE" id="PS51296"/>
    </source>
</evidence>
<feature type="region of interest" description="Disordered" evidence="20">
    <location>
        <begin position="1"/>
        <end position="54"/>
    </location>
</feature>
<evidence type="ECO:0000256" key="2">
    <source>
        <dbReference type="ARBA" id="ARBA00004651"/>
    </source>
</evidence>
<keyword evidence="5" id="KW-0813">Transport</keyword>
<dbReference type="AlphaFoldDB" id="A0AAW3T6I9"/>
<keyword evidence="9" id="KW-0001">2Fe-2S</keyword>
<keyword evidence="8 21" id="KW-0812">Transmembrane</keyword>
<dbReference type="InterPro" id="IPR045603">
    <property type="entry name" value="QcrA_N"/>
</dbReference>
<evidence type="ECO:0000256" key="9">
    <source>
        <dbReference type="ARBA" id="ARBA00022714"/>
    </source>
</evidence>
<dbReference type="Pfam" id="PF19297">
    <property type="entry name" value="QcrA_N"/>
    <property type="match status" value="1"/>
</dbReference>
<dbReference type="GO" id="GO:0016705">
    <property type="term" value="F:oxidoreductase activity, acting on paired donors, with incorporation or reduction of molecular oxygen"/>
    <property type="evidence" value="ECO:0007669"/>
    <property type="project" value="UniProtKB-ARBA"/>
</dbReference>
<dbReference type="EMBL" id="JABMCE010000059">
    <property type="protein sequence ID" value="NUU13058.1"/>
    <property type="molecule type" value="Genomic_DNA"/>
</dbReference>
<evidence type="ECO:0000313" key="25">
    <source>
        <dbReference type="Proteomes" id="UP000573001"/>
    </source>
</evidence>
<evidence type="ECO:0000256" key="11">
    <source>
        <dbReference type="ARBA" id="ARBA00022982"/>
    </source>
</evidence>
<dbReference type="Proteomes" id="UP000590225">
    <property type="component" value="Unassembled WGS sequence"/>
</dbReference>
<dbReference type="Gene3D" id="2.102.10.10">
    <property type="entry name" value="Rieske [2Fe-2S] iron-sulphur domain"/>
    <property type="match status" value="1"/>
</dbReference>
<evidence type="ECO:0000256" key="4">
    <source>
        <dbReference type="ARBA" id="ARBA00015816"/>
    </source>
</evidence>
<feature type="domain" description="Rieske" evidence="22">
    <location>
        <begin position="268"/>
        <end position="337"/>
    </location>
</feature>
<feature type="transmembrane region" description="Helical" evidence="21">
    <location>
        <begin position="62"/>
        <end position="83"/>
    </location>
</feature>
<evidence type="ECO:0000256" key="1">
    <source>
        <dbReference type="ARBA" id="ARBA00002494"/>
    </source>
</evidence>
<keyword evidence="17" id="KW-1015">Disulfide bond</keyword>
<evidence type="ECO:0000256" key="8">
    <source>
        <dbReference type="ARBA" id="ARBA00022692"/>
    </source>
</evidence>
<evidence type="ECO:0000256" key="20">
    <source>
        <dbReference type="SAM" id="MobiDB-lite"/>
    </source>
</evidence>
<feature type="compositionally biased region" description="Polar residues" evidence="20">
    <location>
        <begin position="9"/>
        <end position="26"/>
    </location>
</feature>
<reference evidence="23 26" key="2">
    <citation type="submission" date="2020-07" db="EMBL/GenBank/DDBJ databases">
        <title>Above-ground endophytic microbial communities from plants in different locations in the United States.</title>
        <authorList>
            <person name="Frank C."/>
        </authorList>
    </citation>
    <scope>NUCLEOTIDE SEQUENCE [LARGE SCALE GENOMIC DNA]</scope>
    <source>
        <strain evidence="23 26">WPL5_2</strain>
    </source>
</reference>
<comment type="subcellular location">
    <subcellularLocation>
        <location evidence="2">Cell membrane</location>
        <topology evidence="2">Multi-pass membrane protein</topology>
    </subcellularLocation>
</comment>
<comment type="similarity">
    <text evidence="3">Belongs to the Rieske iron-sulfur protein family.</text>
</comment>
<dbReference type="InterPro" id="IPR014349">
    <property type="entry name" value="Rieske_Fe-S_prot"/>
</dbReference>
<dbReference type="GO" id="GO:0004497">
    <property type="term" value="F:monooxygenase activity"/>
    <property type="evidence" value="ECO:0007669"/>
    <property type="project" value="UniProtKB-ARBA"/>
</dbReference>
<dbReference type="SUPFAM" id="SSF50022">
    <property type="entry name" value="ISP domain"/>
    <property type="match status" value="1"/>
</dbReference>
<proteinExistence type="inferred from homology"/>
<evidence type="ECO:0000313" key="24">
    <source>
        <dbReference type="EMBL" id="NUU13058.1"/>
    </source>
</evidence>
<organism evidence="23 26">
    <name type="scientific">Curtobacterium pusillum</name>
    <dbReference type="NCBI Taxonomy" id="69373"/>
    <lineage>
        <taxon>Bacteria</taxon>
        <taxon>Bacillati</taxon>
        <taxon>Actinomycetota</taxon>
        <taxon>Actinomycetes</taxon>
        <taxon>Micrococcales</taxon>
        <taxon>Microbacteriaceae</taxon>
        <taxon>Curtobacterium</taxon>
    </lineage>
</organism>
<dbReference type="InterPro" id="IPR036922">
    <property type="entry name" value="Rieske_2Fe-2S_sf"/>
</dbReference>
<evidence type="ECO:0000256" key="13">
    <source>
        <dbReference type="ARBA" id="ARBA00023002"/>
    </source>
</evidence>
<evidence type="ECO:0000256" key="10">
    <source>
        <dbReference type="ARBA" id="ARBA00022723"/>
    </source>
</evidence>
<name>A0AAW3T6I9_9MICO</name>
<dbReference type="Pfam" id="PF00355">
    <property type="entry name" value="Rieske"/>
    <property type="match status" value="1"/>
</dbReference>
<accession>A0AAW3T6I9</accession>
<dbReference type="RefSeq" id="WP_175350613.1">
    <property type="nucleotide sequence ID" value="NZ_BAAAWQ010000001.1"/>
</dbReference>
<reference evidence="24 25" key="1">
    <citation type="submission" date="2020-05" db="EMBL/GenBank/DDBJ databases">
        <title>Genome Sequencing of Type Strains.</title>
        <authorList>
            <person name="Lemaire J.F."/>
            <person name="Inderbitzin P."/>
            <person name="Gregorio O.A."/>
            <person name="Collins S.B."/>
            <person name="Wespe N."/>
            <person name="Knight-Connoni V."/>
        </authorList>
    </citation>
    <scope>NUCLEOTIDE SEQUENCE [LARGE SCALE GENOMIC DNA]</scope>
    <source>
        <strain evidence="24 25">ATCC 19096</strain>
    </source>
</reference>
<feature type="compositionally biased region" description="Basic and acidic residues" evidence="20">
    <location>
        <begin position="41"/>
        <end position="54"/>
    </location>
</feature>
<evidence type="ECO:0000256" key="15">
    <source>
        <dbReference type="ARBA" id="ARBA00023014"/>
    </source>
</evidence>
<feature type="transmembrane region" description="Helical" evidence="21">
    <location>
        <begin position="98"/>
        <end position="118"/>
    </location>
</feature>
<dbReference type="GO" id="GO:0046872">
    <property type="term" value="F:metal ion binding"/>
    <property type="evidence" value="ECO:0007669"/>
    <property type="project" value="UniProtKB-KW"/>
</dbReference>
<keyword evidence="10" id="KW-0479">Metal-binding</keyword>
<evidence type="ECO:0000256" key="16">
    <source>
        <dbReference type="ARBA" id="ARBA00023136"/>
    </source>
</evidence>
<dbReference type="EMBL" id="JACGXP010000002">
    <property type="protein sequence ID" value="MBA8990330.1"/>
    <property type="molecule type" value="Genomic_DNA"/>
</dbReference>
<dbReference type="PANTHER" id="PTHR10134">
    <property type="entry name" value="CYTOCHROME B-C1 COMPLEX SUBUNIT RIESKE, MITOCHONDRIAL"/>
    <property type="match status" value="1"/>
</dbReference>
<evidence type="ECO:0000313" key="23">
    <source>
        <dbReference type="EMBL" id="MBA8990330.1"/>
    </source>
</evidence>
<evidence type="ECO:0000256" key="19">
    <source>
        <dbReference type="ARBA" id="ARBA00032409"/>
    </source>
</evidence>
<keyword evidence="12 21" id="KW-1133">Transmembrane helix</keyword>
<evidence type="ECO:0000256" key="6">
    <source>
        <dbReference type="ARBA" id="ARBA00022475"/>
    </source>
</evidence>
<evidence type="ECO:0000256" key="7">
    <source>
        <dbReference type="ARBA" id="ARBA00022660"/>
    </source>
</evidence>
<evidence type="ECO:0000256" key="17">
    <source>
        <dbReference type="ARBA" id="ARBA00023157"/>
    </source>
</evidence>
<keyword evidence="11" id="KW-0249">Electron transport</keyword>
<dbReference type="CDD" id="cd03467">
    <property type="entry name" value="Rieske"/>
    <property type="match status" value="1"/>
</dbReference>
<keyword evidence="25" id="KW-1185">Reference proteome</keyword>
<evidence type="ECO:0000256" key="14">
    <source>
        <dbReference type="ARBA" id="ARBA00023004"/>
    </source>
</evidence>
<dbReference type="GO" id="GO:0005886">
    <property type="term" value="C:plasma membrane"/>
    <property type="evidence" value="ECO:0007669"/>
    <property type="project" value="UniProtKB-SubCell"/>
</dbReference>
<protein>
    <recommendedName>
        <fullName evidence="4">Cytochrome bc1 complex Rieske iron-sulfur subunit</fullName>
    </recommendedName>
    <alternativeName>
        <fullName evidence="18">Cytochrome bc1 reductase complex subunit QcrA</fullName>
    </alternativeName>
    <alternativeName>
        <fullName evidence="19">Rieske iron-sulfur protein</fullName>
    </alternativeName>
</protein>
<evidence type="ECO:0000256" key="18">
    <source>
        <dbReference type="ARBA" id="ARBA00029586"/>
    </source>
</evidence>
<evidence type="ECO:0000256" key="21">
    <source>
        <dbReference type="SAM" id="Phobius"/>
    </source>
</evidence>
<dbReference type="GO" id="GO:0051537">
    <property type="term" value="F:2 iron, 2 sulfur cluster binding"/>
    <property type="evidence" value="ECO:0007669"/>
    <property type="project" value="UniProtKB-KW"/>
</dbReference>
<evidence type="ECO:0000256" key="5">
    <source>
        <dbReference type="ARBA" id="ARBA00022448"/>
    </source>
</evidence>
<keyword evidence="14" id="KW-0408">Iron</keyword>
<keyword evidence="13" id="KW-0560">Oxidoreductase</keyword>
<keyword evidence="16 21" id="KW-0472">Membrane</keyword>
<gene>
    <name evidence="23" type="ORF">FHW23_001576</name>
    <name evidence="24" type="ORF">HP507_04295</name>
</gene>
<comment type="function">
    <text evidence="1">Iron-sulfur subunit of the cytochrome bc1 complex, an essential component of the respiratory electron transport chain required for ATP synthesis. The bc1 complex catalyzes the oxidation of menaquinol and the reduction of cytochrome c in the respiratory chain. The bc1 complex operates through a Q-cycle mechanism that couples electron transfer to generation of the proton gradient that drives ATP synthesis.</text>
</comment>
<sequence length="355" mass="38729">MAEHDDEALNSSSAVEKHGATTTSAGTAVLPADPFENPGEPPHRARRTDVDPKKQRLAERQVATYFYLSIVGSVLAIAAYVAFPIDSDDFGSVRTANLWLGLSIALALLALGLGAVYWSKSLVVDREISELRHSTRGTDATRAKAVEAFQLADKESGFSRRKLIRNSMIGALAAFPLPGIVLVRDLAPAADPNELLRHTMWAKGTRLTKDPTGLPIKASDVTIGSVFHVIPDGMLDKEDMLEEKAKSSVLLMRLDPKDLNPAKGHENWGYDGIVAYSKICTHVGCPVALYEQQTHHLLCPCHQSTFDVSNNCEVIFGPAARPLPQLPIAIDDDGYLVAQSDFHEPVGPSFWERER</sequence>
<keyword evidence="7" id="KW-0679">Respiratory chain</keyword>
<keyword evidence="6" id="KW-1003">Cell membrane</keyword>
<dbReference type="InterPro" id="IPR017941">
    <property type="entry name" value="Rieske_2Fe-2S"/>
</dbReference>
<comment type="caution">
    <text evidence="23">The sequence shown here is derived from an EMBL/GenBank/DDBJ whole genome shotgun (WGS) entry which is preliminary data.</text>
</comment>
<evidence type="ECO:0000256" key="12">
    <source>
        <dbReference type="ARBA" id="ARBA00022989"/>
    </source>
</evidence>
<dbReference type="PROSITE" id="PS51296">
    <property type="entry name" value="RIESKE"/>
    <property type="match status" value="1"/>
</dbReference>
<evidence type="ECO:0000256" key="3">
    <source>
        <dbReference type="ARBA" id="ARBA00010651"/>
    </source>
</evidence>